<comment type="function">
    <text evidence="3">The glycine cleavage system catalyzes the degradation of glycine. The H protein shuttles the methylamine group of glycine from the P protein to the T protein.</text>
</comment>
<name>L7FAN8_STRT8</name>
<evidence type="ECO:0000256" key="3">
    <source>
        <dbReference type="HAMAP-Rule" id="MF_00272"/>
    </source>
</evidence>
<protein>
    <recommendedName>
        <fullName evidence="3">Glycine cleavage system H protein</fullName>
    </recommendedName>
</protein>
<dbReference type="GO" id="GO:0009249">
    <property type="term" value="P:protein lipoylation"/>
    <property type="evidence" value="ECO:0007669"/>
    <property type="project" value="TreeGrafter"/>
</dbReference>
<comment type="similarity">
    <text evidence="1 3">Belongs to the GcvH family.</text>
</comment>
<dbReference type="NCBIfam" id="NF002270">
    <property type="entry name" value="PRK01202.1"/>
    <property type="match status" value="1"/>
</dbReference>
<dbReference type="HAMAP" id="MF_00272">
    <property type="entry name" value="GcvH"/>
    <property type="match status" value="1"/>
</dbReference>
<dbReference type="Proteomes" id="UP000010931">
    <property type="component" value="Unassembled WGS sequence"/>
</dbReference>
<organism evidence="5 6">
    <name type="scientific">Streptomyces turgidiscabies (strain Car8)</name>
    <dbReference type="NCBI Taxonomy" id="698760"/>
    <lineage>
        <taxon>Bacteria</taxon>
        <taxon>Bacillati</taxon>
        <taxon>Actinomycetota</taxon>
        <taxon>Actinomycetes</taxon>
        <taxon>Kitasatosporales</taxon>
        <taxon>Streptomycetaceae</taxon>
        <taxon>Streptomyces</taxon>
    </lineage>
</organism>
<dbReference type="InterPro" id="IPR003016">
    <property type="entry name" value="2-oxoA_DH_lipoyl-BS"/>
</dbReference>
<dbReference type="InterPro" id="IPR011053">
    <property type="entry name" value="Single_hybrid_motif"/>
</dbReference>
<dbReference type="PATRIC" id="fig|698760.3.peg.3181"/>
<dbReference type="PROSITE" id="PS00189">
    <property type="entry name" value="LIPOYL"/>
    <property type="match status" value="1"/>
</dbReference>
<dbReference type="GO" id="GO:0005829">
    <property type="term" value="C:cytosol"/>
    <property type="evidence" value="ECO:0007669"/>
    <property type="project" value="TreeGrafter"/>
</dbReference>
<feature type="domain" description="Lipoyl-binding" evidence="4">
    <location>
        <begin position="28"/>
        <end position="109"/>
    </location>
</feature>
<sequence length="131" mass="14005">MGERMSDIREGLKYTAEHLWVRTLGDGLMEVGITDHAQRMLGDINDLDLPQAGAQVKKGESAGSVEANKGACDFYAPVSGEVVAVNAHAAQSPGEVHADPYGTWLFRIKPVDSADTGDLLDAATYENEMIG</sequence>
<dbReference type="InterPro" id="IPR000089">
    <property type="entry name" value="Biotin_lipoyl"/>
</dbReference>
<evidence type="ECO:0000256" key="1">
    <source>
        <dbReference type="ARBA" id="ARBA00009249"/>
    </source>
</evidence>
<evidence type="ECO:0000313" key="6">
    <source>
        <dbReference type="Proteomes" id="UP000010931"/>
    </source>
</evidence>
<evidence type="ECO:0000259" key="4">
    <source>
        <dbReference type="PROSITE" id="PS50968"/>
    </source>
</evidence>
<dbReference type="CDD" id="cd06848">
    <property type="entry name" value="GCS_H"/>
    <property type="match status" value="1"/>
</dbReference>
<dbReference type="InterPro" id="IPR002930">
    <property type="entry name" value="GCV_H"/>
</dbReference>
<dbReference type="Pfam" id="PF01597">
    <property type="entry name" value="GCV_H"/>
    <property type="match status" value="1"/>
</dbReference>
<comment type="subunit">
    <text evidence="3">The glycine cleavage system is composed of four proteins: P, T, L and H.</text>
</comment>
<dbReference type="PANTHER" id="PTHR11715">
    <property type="entry name" value="GLYCINE CLEAVAGE SYSTEM H PROTEIN"/>
    <property type="match status" value="1"/>
</dbReference>
<dbReference type="PROSITE" id="PS50968">
    <property type="entry name" value="BIOTINYL_LIPOYL"/>
    <property type="match status" value="1"/>
</dbReference>
<evidence type="ECO:0000256" key="2">
    <source>
        <dbReference type="ARBA" id="ARBA00022823"/>
    </source>
</evidence>
<dbReference type="Gene3D" id="2.40.50.100">
    <property type="match status" value="1"/>
</dbReference>
<accession>L7FAN8</accession>
<keyword evidence="2 3" id="KW-0450">Lipoyl</keyword>
<dbReference type="GO" id="GO:0005960">
    <property type="term" value="C:glycine cleavage complex"/>
    <property type="evidence" value="ECO:0007669"/>
    <property type="project" value="InterPro"/>
</dbReference>
<dbReference type="InterPro" id="IPR033753">
    <property type="entry name" value="GCV_H/Fam206"/>
</dbReference>
<dbReference type="AlphaFoldDB" id="L7FAN8"/>
<comment type="cofactor">
    <cofactor evidence="3">
        <name>(R)-lipoate</name>
        <dbReference type="ChEBI" id="CHEBI:83088"/>
    </cofactor>
    <text evidence="3">Binds 1 lipoyl cofactor covalently.</text>
</comment>
<dbReference type="SUPFAM" id="SSF51230">
    <property type="entry name" value="Single hybrid motif"/>
    <property type="match status" value="1"/>
</dbReference>
<dbReference type="EMBL" id="AEJB01000231">
    <property type="protein sequence ID" value="ELP68101.1"/>
    <property type="molecule type" value="Genomic_DNA"/>
</dbReference>
<dbReference type="STRING" id="85558.T45_06049"/>
<evidence type="ECO:0000313" key="5">
    <source>
        <dbReference type="EMBL" id="ELP68101.1"/>
    </source>
</evidence>
<feature type="modified residue" description="N6-lipoyllysine" evidence="3">
    <location>
        <position position="69"/>
    </location>
</feature>
<keyword evidence="6" id="KW-1185">Reference proteome</keyword>
<proteinExistence type="inferred from homology"/>
<dbReference type="GO" id="GO:0019464">
    <property type="term" value="P:glycine decarboxylation via glycine cleavage system"/>
    <property type="evidence" value="ECO:0007669"/>
    <property type="project" value="UniProtKB-UniRule"/>
</dbReference>
<reference evidence="5 6" key="1">
    <citation type="journal article" date="2011" name="Plasmid">
        <title>Streptomyces turgidiscabies Car8 contains a modular pathogenicity island that shares virulence genes with other actinobacterial plant pathogens.</title>
        <authorList>
            <person name="Huguet-Tapia J.C."/>
            <person name="Badger J.H."/>
            <person name="Loria R."/>
            <person name="Pettis G.S."/>
        </authorList>
    </citation>
    <scope>NUCLEOTIDE SEQUENCE [LARGE SCALE GENOMIC DNA]</scope>
    <source>
        <strain evidence="5 6">Car8</strain>
    </source>
</reference>
<dbReference type="PANTHER" id="PTHR11715:SF3">
    <property type="entry name" value="GLYCINE CLEAVAGE SYSTEM H PROTEIN-RELATED"/>
    <property type="match status" value="1"/>
</dbReference>
<gene>
    <name evidence="5" type="primary">gcvH_1</name>
    <name evidence="3" type="synonym">gcvH</name>
    <name evidence="5" type="ORF">STRTUCAR8_06043</name>
</gene>
<comment type="caution">
    <text evidence="5">The sequence shown here is derived from an EMBL/GenBank/DDBJ whole genome shotgun (WGS) entry which is preliminary data.</text>
</comment>